<keyword evidence="5" id="KW-0805">Transcription regulation</keyword>
<keyword evidence="10" id="KW-1185">Reference proteome</keyword>
<keyword evidence="8" id="KW-1133">Transmembrane helix</keyword>
<dbReference type="OrthoDB" id="787137at2759"/>
<evidence type="ECO:0000313" key="9">
    <source>
        <dbReference type="EMBL" id="VDM00893.1"/>
    </source>
</evidence>
<evidence type="ECO:0000256" key="4">
    <source>
        <dbReference type="ARBA" id="ARBA00022833"/>
    </source>
</evidence>
<dbReference type="GO" id="GO:0006355">
    <property type="term" value="P:regulation of DNA-templated transcription"/>
    <property type="evidence" value="ECO:0007669"/>
    <property type="project" value="InterPro"/>
</dbReference>
<reference evidence="11" key="1">
    <citation type="submission" date="2016-06" db="UniProtKB">
        <authorList>
            <consortium name="WormBaseParasite"/>
        </authorList>
    </citation>
    <scope>IDENTIFICATION</scope>
</reference>
<proteinExistence type="predicted"/>
<keyword evidence="3" id="KW-0863">Zinc-finger</keyword>
<reference evidence="9 10" key="2">
    <citation type="submission" date="2018-11" db="EMBL/GenBank/DDBJ databases">
        <authorList>
            <consortium name="Pathogen Informatics"/>
        </authorList>
    </citation>
    <scope>NUCLEOTIDE SEQUENCE [LARGE SCALE GENOMIC DNA]</scope>
    <source>
        <strain evidence="9 10">NST_G2</strain>
    </source>
</reference>
<dbReference type="Pfam" id="PF01530">
    <property type="entry name" value="zf-C2HC"/>
    <property type="match status" value="1"/>
</dbReference>
<dbReference type="AlphaFoldDB" id="A0A183TDF9"/>
<dbReference type="GO" id="GO:0005634">
    <property type="term" value="C:nucleus"/>
    <property type="evidence" value="ECO:0007669"/>
    <property type="project" value="UniProtKB-SubCell"/>
</dbReference>
<comment type="subcellular location">
    <subcellularLocation>
        <location evidence="1">Nucleus</location>
    </subcellularLocation>
</comment>
<feature type="transmembrane region" description="Helical" evidence="8">
    <location>
        <begin position="162"/>
        <end position="183"/>
    </location>
</feature>
<dbReference type="Proteomes" id="UP000275846">
    <property type="component" value="Unassembled WGS sequence"/>
</dbReference>
<keyword evidence="7" id="KW-0539">Nucleus</keyword>
<evidence type="ECO:0000256" key="3">
    <source>
        <dbReference type="ARBA" id="ARBA00022771"/>
    </source>
</evidence>
<dbReference type="EMBL" id="UYSU01039044">
    <property type="protein sequence ID" value="VDM00893.1"/>
    <property type="molecule type" value="Genomic_DNA"/>
</dbReference>
<evidence type="ECO:0000313" key="11">
    <source>
        <dbReference type="WBParaSite" id="SSLN_0001505401-mRNA-1"/>
    </source>
</evidence>
<evidence type="ECO:0000256" key="8">
    <source>
        <dbReference type="SAM" id="Phobius"/>
    </source>
</evidence>
<dbReference type="WBParaSite" id="SSLN_0001505401-mRNA-1">
    <property type="protein sequence ID" value="SSLN_0001505401-mRNA-1"/>
    <property type="gene ID" value="SSLN_0001505401"/>
</dbReference>
<evidence type="ECO:0000256" key="1">
    <source>
        <dbReference type="ARBA" id="ARBA00004123"/>
    </source>
</evidence>
<accession>A0A183TDF9</accession>
<dbReference type="GO" id="GO:0008270">
    <property type="term" value="F:zinc ion binding"/>
    <property type="evidence" value="ECO:0007669"/>
    <property type="project" value="UniProtKB-KW"/>
</dbReference>
<dbReference type="InterPro" id="IPR036060">
    <property type="entry name" value="Znf_C2H2C_sf"/>
</dbReference>
<dbReference type="STRING" id="70667.A0A183TDF9"/>
<dbReference type="PROSITE" id="PS51802">
    <property type="entry name" value="ZF_CCHHC"/>
    <property type="match status" value="1"/>
</dbReference>
<evidence type="ECO:0000256" key="2">
    <source>
        <dbReference type="ARBA" id="ARBA00022723"/>
    </source>
</evidence>
<evidence type="ECO:0000256" key="6">
    <source>
        <dbReference type="ARBA" id="ARBA00023163"/>
    </source>
</evidence>
<dbReference type="InterPro" id="IPR002515">
    <property type="entry name" value="Znf_C2H2C"/>
</dbReference>
<evidence type="ECO:0000256" key="5">
    <source>
        <dbReference type="ARBA" id="ARBA00023015"/>
    </source>
</evidence>
<protein>
    <submittedName>
        <fullName evidence="9 11">Uncharacterized protein</fullName>
    </submittedName>
</protein>
<sequence length="188" mass="21461">MAPFLEKKRLLRSDAQRERKILQRAQLFARRLKPSILSSPPQETRKPDFFAFKFLLAVQLVSKQCPLKGCDSSGHLNGLDQRHITLSACPLYHNASPQYWRQMREREEGIAPSEPAFSSADTVTMSPAVNRSSHLYTVREPNLEKLASSVFIYQFRRAQQKLVSDVVSLVLAIYFFEFLVVVLTSNCA</sequence>
<dbReference type="SUPFAM" id="SSF103637">
    <property type="entry name" value="CCHHC domain"/>
    <property type="match status" value="1"/>
</dbReference>
<keyword evidence="8" id="KW-0472">Membrane</keyword>
<keyword evidence="2" id="KW-0479">Metal-binding</keyword>
<name>A0A183TDF9_SCHSO</name>
<gene>
    <name evidence="9" type="ORF">SSLN_LOCUS14507</name>
</gene>
<keyword evidence="6" id="KW-0804">Transcription</keyword>
<keyword evidence="4" id="KW-0862">Zinc</keyword>
<keyword evidence="8" id="KW-0812">Transmembrane</keyword>
<evidence type="ECO:0000313" key="10">
    <source>
        <dbReference type="Proteomes" id="UP000275846"/>
    </source>
</evidence>
<dbReference type="Gene3D" id="4.10.320.30">
    <property type="match status" value="1"/>
</dbReference>
<evidence type="ECO:0000256" key="7">
    <source>
        <dbReference type="ARBA" id="ARBA00023242"/>
    </source>
</evidence>
<organism evidence="11">
    <name type="scientific">Schistocephalus solidus</name>
    <name type="common">Tapeworm</name>
    <dbReference type="NCBI Taxonomy" id="70667"/>
    <lineage>
        <taxon>Eukaryota</taxon>
        <taxon>Metazoa</taxon>
        <taxon>Spiralia</taxon>
        <taxon>Lophotrochozoa</taxon>
        <taxon>Platyhelminthes</taxon>
        <taxon>Cestoda</taxon>
        <taxon>Eucestoda</taxon>
        <taxon>Diphyllobothriidea</taxon>
        <taxon>Diphyllobothriidae</taxon>
        <taxon>Schistocephalus</taxon>
    </lineage>
</organism>